<dbReference type="InterPro" id="IPR020843">
    <property type="entry name" value="ER"/>
</dbReference>
<organism evidence="5 6">
    <name type="scientific">Recurvomyces mirabilis</name>
    <dbReference type="NCBI Taxonomy" id="574656"/>
    <lineage>
        <taxon>Eukaryota</taxon>
        <taxon>Fungi</taxon>
        <taxon>Dikarya</taxon>
        <taxon>Ascomycota</taxon>
        <taxon>Pezizomycotina</taxon>
        <taxon>Dothideomycetes</taxon>
        <taxon>Dothideomycetidae</taxon>
        <taxon>Mycosphaerellales</taxon>
        <taxon>Teratosphaeriaceae</taxon>
        <taxon>Recurvomyces</taxon>
    </lineage>
</organism>
<dbReference type="AlphaFoldDB" id="A0AAE0WVY0"/>
<keyword evidence="6" id="KW-1185">Reference proteome</keyword>
<dbReference type="PANTHER" id="PTHR45348:SF2">
    <property type="entry name" value="ZINC-TYPE ALCOHOL DEHYDROGENASE-LIKE PROTEIN C2E1P3.01"/>
    <property type="match status" value="1"/>
</dbReference>
<dbReference type="Gene3D" id="3.40.50.720">
    <property type="entry name" value="NAD(P)-binding Rossmann-like Domain"/>
    <property type="match status" value="1"/>
</dbReference>
<dbReference type="GO" id="GO:0016651">
    <property type="term" value="F:oxidoreductase activity, acting on NAD(P)H"/>
    <property type="evidence" value="ECO:0007669"/>
    <property type="project" value="InterPro"/>
</dbReference>
<evidence type="ECO:0000256" key="2">
    <source>
        <dbReference type="ARBA" id="ARBA00011245"/>
    </source>
</evidence>
<dbReference type="InterPro" id="IPR011032">
    <property type="entry name" value="GroES-like_sf"/>
</dbReference>
<sequence>MSSNQSAFVDGKDLPLRIAASSIPEPGPNDIIVKNHAVAVNTIDPAQASGFNVKKFPTVLGMDLAGEVHEVGSSVTKFKKGDRVIGHAWQFTTGAWEDGAFSLYPRIPAANAAILPSDIAFTVGVVLPLAIDTAAGGLYQPGYMGLDFPNIDTQPNSKGEVVVVYGGSTSVGAAAIQLAVAAGYRAIVTCSPENFDLCRECGASDIFDYKSPTIANDIAAAVGADKFKGLYNAIGIPESFKVVTPIVEKLGGGFVANTKPPPQDLPASVTVKFVLGVNEFVFPVWKDFVTKGLQSGKLQCLPKPTIVGKGLESLQKAFEVRNGDVRATKVVVEL</sequence>
<evidence type="ECO:0000256" key="3">
    <source>
        <dbReference type="ARBA" id="ARBA00023002"/>
    </source>
</evidence>
<protein>
    <recommendedName>
        <fullName evidence="4">Enoyl reductase (ER) domain-containing protein</fullName>
    </recommendedName>
</protein>
<reference evidence="5" key="1">
    <citation type="submission" date="2023-07" db="EMBL/GenBank/DDBJ databases">
        <title>Black Yeasts Isolated from many extreme environments.</title>
        <authorList>
            <person name="Coleine C."/>
            <person name="Stajich J.E."/>
            <person name="Selbmann L."/>
        </authorList>
    </citation>
    <scope>NUCLEOTIDE SEQUENCE</scope>
    <source>
        <strain evidence="5">CCFEE 5485</strain>
    </source>
</reference>
<dbReference type="PANTHER" id="PTHR45348">
    <property type="entry name" value="HYPOTHETICAL OXIDOREDUCTASE (EUROFUNG)"/>
    <property type="match status" value="1"/>
</dbReference>
<dbReference type="SUPFAM" id="SSF50129">
    <property type="entry name" value="GroES-like"/>
    <property type="match status" value="1"/>
</dbReference>
<dbReference type="Pfam" id="PF00107">
    <property type="entry name" value="ADH_zinc_N"/>
    <property type="match status" value="1"/>
</dbReference>
<dbReference type="Pfam" id="PF08240">
    <property type="entry name" value="ADH_N"/>
    <property type="match status" value="1"/>
</dbReference>
<evidence type="ECO:0000256" key="1">
    <source>
        <dbReference type="ARBA" id="ARBA00008072"/>
    </source>
</evidence>
<dbReference type="Gene3D" id="3.90.180.10">
    <property type="entry name" value="Medium-chain alcohol dehydrogenases, catalytic domain"/>
    <property type="match status" value="1"/>
</dbReference>
<dbReference type="InterPro" id="IPR013149">
    <property type="entry name" value="ADH-like_C"/>
</dbReference>
<dbReference type="EMBL" id="JAUTXT010000003">
    <property type="protein sequence ID" value="KAK3678844.1"/>
    <property type="molecule type" value="Genomic_DNA"/>
</dbReference>
<evidence type="ECO:0000313" key="6">
    <source>
        <dbReference type="Proteomes" id="UP001274830"/>
    </source>
</evidence>
<feature type="domain" description="Enoyl reductase (ER)" evidence="4">
    <location>
        <begin position="13"/>
        <end position="332"/>
    </location>
</feature>
<keyword evidence="3" id="KW-0560">Oxidoreductase</keyword>
<comment type="similarity">
    <text evidence="1">Belongs to the zinc-containing alcohol dehydrogenase family.</text>
</comment>
<name>A0AAE0WVY0_9PEZI</name>
<dbReference type="InterPro" id="IPR036291">
    <property type="entry name" value="NAD(P)-bd_dom_sf"/>
</dbReference>
<dbReference type="InterPro" id="IPR047122">
    <property type="entry name" value="Trans-enoyl_RdTase-like"/>
</dbReference>
<evidence type="ECO:0000259" key="4">
    <source>
        <dbReference type="SMART" id="SM00829"/>
    </source>
</evidence>
<accession>A0AAE0WVY0</accession>
<comment type="caution">
    <text evidence="5">The sequence shown here is derived from an EMBL/GenBank/DDBJ whole genome shotgun (WGS) entry which is preliminary data.</text>
</comment>
<gene>
    <name evidence="5" type="ORF">LTR78_001297</name>
</gene>
<dbReference type="InterPro" id="IPR013154">
    <property type="entry name" value="ADH-like_N"/>
</dbReference>
<comment type="subunit">
    <text evidence="2">Monomer.</text>
</comment>
<dbReference type="Proteomes" id="UP001274830">
    <property type="component" value="Unassembled WGS sequence"/>
</dbReference>
<dbReference type="SMART" id="SM00829">
    <property type="entry name" value="PKS_ER"/>
    <property type="match status" value="1"/>
</dbReference>
<evidence type="ECO:0000313" key="5">
    <source>
        <dbReference type="EMBL" id="KAK3678844.1"/>
    </source>
</evidence>
<dbReference type="CDD" id="cd08249">
    <property type="entry name" value="enoyl_reductase_like"/>
    <property type="match status" value="1"/>
</dbReference>
<dbReference type="SUPFAM" id="SSF51735">
    <property type="entry name" value="NAD(P)-binding Rossmann-fold domains"/>
    <property type="match status" value="1"/>
</dbReference>
<proteinExistence type="inferred from homology"/>